<comment type="caution">
    <text evidence="9">The sequence shown here is derived from an EMBL/GenBank/DDBJ whole genome shotgun (WGS) entry which is preliminary data.</text>
</comment>
<keyword evidence="2" id="KW-1003">Cell membrane</keyword>
<sequence length="264" mass="30079">MNWFYIDESILEGDRRQGPVSFADLQALQEQNKICETTLVWHKGLENWISWKDALEKSALAEAENDRLLQETINAILQERVEESRKKTPAGFWIRGLALLIDWVIITVCWELTTHILDWLSLFDLNATMQAANAFIETYSADPTVVGVSEEFMNLPGMSELCILWFIIQTIYFIGFTAAFSATPGKMLLRLKIERANGEPLKLSGAIIRYALSLLTQATLIFYGIGYILAIIDPRKRTLHDFFAKTFVVRVHKDTAENNQNSKG</sequence>
<accession>A0ABX5LMV2</accession>
<keyword evidence="5 6" id="KW-0472">Membrane</keyword>
<dbReference type="Pfam" id="PF14237">
    <property type="entry name" value="GYF_2"/>
    <property type="match status" value="1"/>
</dbReference>
<protein>
    <submittedName>
        <fullName evidence="9">RDD family membrane protein YckC</fullName>
    </submittedName>
</protein>
<dbReference type="InterPro" id="IPR025640">
    <property type="entry name" value="GYF_2"/>
</dbReference>
<keyword evidence="10" id="KW-1185">Reference proteome</keyword>
<keyword evidence="4 6" id="KW-1133">Transmembrane helix</keyword>
<dbReference type="PANTHER" id="PTHR36115">
    <property type="entry name" value="PROLINE-RICH ANTIGEN HOMOLOG-RELATED"/>
    <property type="match status" value="1"/>
</dbReference>
<proteinExistence type="predicted"/>
<dbReference type="RefSeq" id="WP_106197789.1">
    <property type="nucleotide sequence ID" value="NZ_JAXEIU010000034.1"/>
</dbReference>
<evidence type="ECO:0000256" key="1">
    <source>
        <dbReference type="ARBA" id="ARBA00004651"/>
    </source>
</evidence>
<reference evidence="9 10" key="1">
    <citation type="submission" date="2018-05" db="EMBL/GenBank/DDBJ databases">
        <title>Animal gut microbial communities from fecal samples from Wisconsin, USA.</title>
        <authorList>
            <person name="Neumann A."/>
        </authorList>
    </citation>
    <scope>NUCLEOTIDE SEQUENCE [LARGE SCALE GENOMIC DNA]</scope>
    <source>
        <strain evidence="9 10">UWS4</strain>
    </source>
</reference>
<dbReference type="InterPro" id="IPR051791">
    <property type="entry name" value="Pra-immunoreactive"/>
</dbReference>
<evidence type="ECO:0000256" key="2">
    <source>
        <dbReference type="ARBA" id="ARBA00022475"/>
    </source>
</evidence>
<feature type="transmembrane region" description="Helical" evidence="6">
    <location>
        <begin position="163"/>
        <end position="189"/>
    </location>
</feature>
<evidence type="ECO:0000259" key="8">
    <source>
        <dbReference type="Pfam" id="PF14237"/>
    </source>
</evidence>
<evidence type="ECO:0000256" key="6">
    <source>
        <dbReference type="SAM" id="Phobius"/>
    </source>
</evidence>
<name>A0ABX5LMV2_9BACT</name>
<evidence type="ECO:0000256" key="4">
    <source>
        <dbReference type="ARBA" id="ARBA00022989"/>
    </source>
</evidence>
<evidence type="ECO:0000313" key="10">
    <source>
        <dbReference type="Proteomes" id="UP000245523"/>
    </source>
</evidence>
<feature type="domain" description="RDD" evidence="7">
    <location>
        <begin position="90"/>
        <end position="245"/>
    </location>
</feature>
<evidence type="ECO:0000256" key="3">
    <source>
        <dbReference type="ARBA" id="ARBA00022692"/>
    </source>
</evidence>
<feature type="domain" description="GYF" evidence="8">
    <location>
        <begin position="3"/>
        <end position="50"/>
    </location>
</feature>
<keyword evidence="3 6" id="KW-0812">Transmembrane</keyword>
<dbReference type="Proteomes" id="UP000245523">
    <property type="component" value="Unassembled WGS sequence"/>
</dbReference>
<comment type="subcellular location">
    <subcellularLocation>
        <location evidence="1">Cell membrane</location>
        <topology evidence="1">Multi-pass membrane protein</topology>
    </subcellularLocation>
</comment>
<dbReference type="EMBL" id="QGHD01000026">
    <property type="protein sequence ID" value="PWK93648.1"/>
    <property type="molecule type" value="Genomic_DNA"/>
</dbReference>
<evidence type="ECO:0000256" key="5">
    <source>
        <dbReference type="ARBA" id="ARBA00023136"/>
    </source>
</evidence>
<dbReference type="Pfam" id="PF06271">
    <property type="entry name" value="RDD"/>
    <property type="match status" value="1"/>
</dbReference>
<feature type="transmembrane region" description="Helical" evidence="6">
    <location>
        <begin position="92"/>
        <end position="113"/>
    </location>
</feature>
<feature type="transmembrane region" description="Helical" evidence="6">
    <location>
        <begin position="210"/>
        <end position="232"/>
    </location>
</feature>
<gene>
    <name evidence="9" type="ORF">B0H50_12611</name>
</gene>
<evidence type="ECO:0000259" key="7">
    <source>
        <dbReference type="Pfam" id="PF06271"/>
    </source>
</evidence>
<organism evidence="9 10">
    <name type="scientific">Hallerella porci</name>
    <dbReference type="NCBI Taxonomy" id="1945871"/>
    <lineage>
        <taxon>Bacteria</taxon>
        <taxon>Pseudomonadati</taxon>
        <taxon>Fibrobacterota</taxon>
        <taxon>Fibrobacteria</taxon>
        <taxon>Fibrobacterales</taxon>
        <taxon>Fibrobacteraceae</taxon>
        <taxon>Hallerella</taxon>
    </lineage>
</organism>
<dbReference type="PANTHER" id="PTHR36115:SF9">
    <property type="entry name" value="LMO1584 PROTEIN"/>
    <property type="match status" value="1"/>
</dbReference>
<evidence type="ECO:0000313" key="9">
    <source>
        <dbReference type="EMBL" id="PWK93648.1"/>
    </source>
</evidence>
<dbReference type="InterPro" id="IPR010432">
    <property type="entry name" value="RDD"/>
</dbReference>